<keyword evidence="6" id="KW-0592">Phosphate transport</keyword>
<feature type="transmembrane region" description="Helical" evidence="10">
    <location>
        <begin position="280"/>
        <end position="303"/>
    </location>
</feature>
<evidence type="ECO:0000313" key="12">
    <source>
        <dbReference type="EMBL" id="QDU93898.1"/>
    </source>
</evidence>
<keyword evidence="7 10" id="KW-0812">Transmembrane</keyword>
<dbReference type="EMBL" id="CP036433">
    <property type="protein sequence ID" value="QDU93898.1"/>
    <property type="molecule type" value="Genomic_DNA"/>
</dbReference>
<dbReference type="InterPro" id="IPR035906">
    <property type="entry name" value="MetI-like_sf"/>
</dbReference>
<feature type="transmembrane region" description="Helical" evidence="10">
    <location>
        <begin position="32"/>
        <end position="60"/>
    </location>
</feature>
<organism evidence="12 13">
    <name type="scientific">Lignipirellula cremea</name>
    <dbReference type="NCBI Taxonomy" id="2528010"/>
    <lineage>
        <taxon>Bacteria</taxon>
        <taxon>Pseudomonadati</taxon>
        <taxon>Planctomycetota</taxon>
        <taxon>Planctomycetia</taxon>
        <taxon>Pirellulales</taxon>
        <taxon>Pirellulaceae</taxon>
        <taxon>Lignipirellula</taxon>
    </lineage>
</organism>
<dbReference type="NCBIfam" id="TIGR00974">
    <property type="entry name" value="3a0107s02c"/>
    <property type="match status" value="1"/>
</dbReference>
<dbReference type="CDD" id="cd06261">
    <property type="entry name" value="TM_PBP2"/>
    <property type="match status" value="1"/>
</dbReference>
<dbReference type="PROSITE" id="PS50928">
    <property type="entry name" value="ABC_TM1"/>
    <property type="match status" value="1"/>
</dbReference>
<dbReference type="GO" id="GO:0005886">
    <property type="term" value="C:plasma membrane"/>
    <property type="evidence" value="ECO:0007669"/>
    <property type="project" value="UniProtKB-SubCell"/>
</dbReference>
<feature type="domain" description="ABC transmembrane type-1" evidence="11">
    <location>
        <begin position="90"/>
        <end position="299"/>
    </location>
</feature>
<dbReference type="KEGG" id="lcre:Pla8534_16830"/>
<feature type="transmembrane region" description="Helical" evidence="10">
    <location>
        <begin position="162"/>
        <end position="184"/>
    </location>
</feature>
<dbReference type="InterPro" id="IPR000515">
    <property type="entry name" value="MetI-like"/>
</dbReference>
<dbReference type="Proteomes" id="UP000317648">
    <property type="component" value="Chromosome"/>
</dbReference>
<gene>
    <name evidence="12" type="primary">pstA_1</name>
    <name evidence="12" type="ORF">Pla8534_16830</name>
</gene>
<keyword evidence="8 10" id="KW-1133">Transmembrane helix</keyword>
<evidence type="ECO:0000256" key="7">
    <source>
        <dbReference type="ARBA" id="ARBA00022692"/>
    </source>
</evidence>
<dbReference type="AlphaFoldDB" id="A0A518DPZ6"/>
<dbReference type="PANTHER" id="PTHR42922">
    <property type="entry name" value="PHOSPHATE TRANSPORT SYSTEM PERMEASE PROTEIN PSTA"/>
    <property type="match status" value="1"/>
</dbReference>
<dbReference type="InterPro" id="IPR051408">
    <property type="entry name" value="Phosphate_transprt_permease"/>
</dbReference>
<keyword evidence="4" id="KW-0813">Transport</keyword>
<feature type="transmembrane region" description="Helical" evidence="10">
    <location>
        <begin position="205"/>
        <end position="227"/>
    </location>
</feature>
<evidence type="ECO:0000256" key="4">
    <source>
        <dbReference type="ARBA" id="ARBA00022448"/>
    </source>
</evidence>
<keyword evidence="9 10" id="KW-0472">Membrane</keyword>
<accession>A0A518DPZ6</accession>
<dbReference type="Pfam" id="PF00528">
    <property type="entry name" value="BPD_transp_1"/>
    <property type="match status" value="1"/>
</dbReference>
<keyword evidence="5 10" id="KW-1003">Cell membrane</keyword>
<dbReference type="GO" id="GO:0005315">
    <property type="term" value="F:phosphate transmembrane transporter activity"/>
    <property type="evidence" value="ECO:0007669"/>
    <property type="project" value="InterPro"/>
</dbReference>
<keyword evidence="13" id="KW-1185">Reference proteome</keyword>
<evidence type="ECO:0000256" key="6">
    <source>
        <dbReference type="ARBA" id="ARBA00022592"/>
    </source>
</evidence>
<evidence type="ECO:0000313" key="13">
    <source>
        <dbReference type="Proteomes" id="UP000317648"/>
    </source>
</evidence>
<evidence type="ECO:0000256" key="5">
    <source>
        <dbReference type="ARBA" id="ARBA00022475"/>
    </source>
</evidence>
<dbReference type="SUPFAM" id="SSF161098">
    <property type="entry name" value="MetI-like"/>
    <property type="match status" value="1"/>
</dbReference>
<comment type="similarity">
    <text evidence="2 10">Belongs to the binding-protein-dependent transport system permease family. CysTW subfamily.</text>
</comment>
<evidence type="ECO:0000256" key="3">
    <source>
        <dbReference type="ARBA" id="ARBA00016864"/>
    </source>
</evidence>
<feature type="transmembrane region" description="Helical" evidence="10">
    <location>
        <begin position="137"/>
        <end position="156"/>
    </location>
</feature>
<dbReference type="RefSeq" id="WP_231756555.1">
    <property type="nucleotide sequence ID" value="NZ_CP036433.1"/>
</dbReference>
<evidence type="ECO:0000256" key="2">
    <source>
        <dbReference type="ARBA" id="ARBA00007069"/>
    </source>
</evidence>
<evidence type="ECO:0000256" key="1">
    <source>
        <dbReference type="ARBA" id="ARBA00004651"/>
    </source>
</evidence>
<evidence type="ECO:0000259" key="11">
    <source>
        <dbReference type="PROSITE" id="PS50928"/>
    </source>
</evidence>
<protein>
    <recommendedName>
        <fullName evidence="3 10">Phosphate transport system permease protein PstA</fullName>
    </recommendedName>
</protein>
<feature type="transmembrane region" description="Helical" evidence="10">
    <location>
        <begin position="94"/>
        <end position="116"/>
    </location>
</feature>
<proteinExistence type="inferred from homology"/>
<evidence type="ECO:0000256" key="9">
    <source>
        <dbReference type="ARBA" id="ARBA00023136"/>
    </source>
</evidence>
<evidence type="ECO:0000256" key="10">
    <source>
        <dbReference type="RuleBase" id="RU363043"/>
    </source>
</evidence>
<name>A0A518DPZ6_9BACT</name>
<dbReference type="Gene3D" id="1.10.3720.10">
    <property type="entry name" value="MetI-like"/>
    <property type="match status" value="1"/>
</dbReference>
<evidence type="ECO:0000256" key="8">
    <source>
        <dbReference type="ARBA" id="ARBA00022989"/>
    </source>
</evidence>
<reference evidence="12 13" key="1">
    <citation type="submission" date="2019-02" db="EMBL/GenBank/DDBJ databases">
        <title>Deep-cultivation of Planctomycetes and their phenomic and genomic characterization uncovers novel biology.</title>
        <authorList>
            <person name="Wiegand S."/>
            <person name="Jogler M."/>
            <person name="Boedeker C."/>
            <person name="Pinto D."/>
            <person name="Vollmers J."/>
            <person name="Rivas-Marin E."/>
            <person name="Kohn T."/>
            <person name="Peeters S.H."/>
            <person name="Heuer A."/>
            <person name="Rast P."/>
            <person name="Oberbeckmann S."/>
            <person name="Bunk B."/>
            <person name="Jeske O."/>
            <person name="Meyerdierks A."/>
            <person name="Storesund J.E."/>
            <person name="Kallscheuer N."/>
            <person name="Luecker S."/>
            <person name="Lage O.M."/>
            <person name="Pohl T."/>
            <person name="Merkel B.J."/>
            <person name="Hornburger P."/>
            <person name="Mueller R.-W."/>
            <person name="Bruemmer F."/>
            <person name="Labrenz M."/>
            <person name="Spormann A.M."/>
            <person name="Op den Camp H."/>
            <person name="Overmann J."/>
            <person name="Amann R."/>
            <person name="Jetten M.S.M."/>
            <person name="Mascher T."/>
            <person name="Medema M.H."/>
            <person name="Devos D.P."/>
            <person name="Kaster A.-K."/>
            <person name="Ovreas L."/>
            <person name="Rohde M."/>
            <person name="Galperin M.Y."/>
            <person name="Jogler C."/>
        </authorList>
    </citation>
    <scope>NUCLEOTIDE SEQUENCE [LARGE SCALE GENOMIC DNA]</scope>
    <source>
        <strain evidence="12 13">Pla85_3_4</strain>
    </source>
</reference>
<dbReference type="InterPro" id="IPR005672">
    <property type="entry name" value="Phosphate_PstA"/>
</dbReference>
<sequence length="309" mass="33155">MSEIVIASDSLSANEEFDLEELSRSLKRPRTLLNILLTTLAGAVTLTGLLPLFSVLWTLIIRGGSRLRLELFTELPPTGAETGGGFGNCLLGSFIMVGLAFLIAAPFGILAAIYLAEFGKDSKMASTVRFCAKTMTGFPSILAGVIAFAVIVEFIFHHNCALAGAVALSLLMIPTIMLTAEEAIKMVPARMKEAAIGMGATPTQVAWKITLPAAFPGILTGMMLAIARAAGETAPLLFTAMFYNYWFTWSWKGITEDRTASISVFIFNYATSAFSHHQDVAWAAALVLVGVVLAMNVAAQLVARRQQVR</sequence>
<dbReference type="GO" id="GO:0035435">
    <property type="term" value="P:phosphate ion transmembrane transport"/>
    <property type="evidence" value="ECO:0007669"/>
    <property type="project" value="InterPro"/>
</dbReference>
<comment type="subcellular location">
    <subcellularLocation>
        <location evidence="1 10">Cell membrane</location>
        <topology evidence="1 10">Multi-pass membrane protein</topology>
    </subcellularLocation>
</comment>
<dbReference type="PANTHER" id="PTHR42922:SF1">
    <property type="entry name" value="PHOSPHATE TRANSPORT SYSTEM PERMEASE PROTEIN PSTA"/>
    <property type="match status" value="1"/>
</dbReference>